<feature type="compositionally biased region" description="Gly residues" evidence="2">
    <location>
        <begin position="72"/>
        <end position="98"/>
    </location>
</feature>
<sequence>MVDETERLELIQSTLDRLVAEFEKERKEWRALRQEQGEQRREQEEESRRVWKRFDEVQRVVEALAAAQATGPKGGGGGDGSESRSGLGGSTADGGAAAGGAAAGAMVVAEAPPPTAAVEVKQYLNYTEKGRKNPLEIAMVSSSPFDLAKKTKNVRTHARNNNSSRTPRCLKKMERIRHSSDPDIESTTEELPAPSIAKIRAPPPAAASHSHGVVSVIGRKRTMADAVKLVPRLEIGGLESQFDFFAVYSGREAALCRSRMHLMVAMEAEKMNCSRAAGESCRGWDYWNRVMQSSFEGIEDETRDAAAEGGKSGRWTAAVVMVGKEELVVASNSTSAGDCRAVLYRGGIALPLSRDDDHDKVKSYDLSTLSKCKRTGNRQVGFGCPHPHIKFNPIMKRIRSLSIATTSRLRRHLHKPVQDTERMQGKGIGWNLNRNVVGVIGDCDHDRHHRVKPEVTVRERGESEEEGEFVVIGSKGLWDVVSSELACDIVAKCFNGRMRMRFADDTTENCAPAAAAFLAELAMARGSRDNVSVIVVKL</sequence>
<name>A0AAV0JFK1_9ROSI</name>
<dbReference type="Proteomes" id="UP001154282">
    <property type="component" value="Unassembled WGS sequence"/>
</dbReference>
<keyword evidence="5" id="KW-1185">Reference proteome</keyword>
<dbReference type="InterPro" id="IPR015655">
    <property type="entry name" value="PP2C"/>
</dbReference>
<dbReference type="InterPro" id="IPR036457">
    <property type="entry name" value="PPM-type-like_dom_sf"/>
</dbReference>
<protein>
    <recommendedName>
        <fullName evidence="3">PPM-type phosphatase domain-containing protein</fullName>
    </recommendedName>
</protein>
<keyword evidence="1" id="KW-0175">Coiled coil</keyword>
<evidence type="ECO:0000259" key="3">
    <source>
        <dbReference type="PROSITE" id="PS51746"/>
    </source>
</evidence>
<dbReference type="CDD" id="cd00143">
    <property type="entry name" value="PP2Cc"/>
    <property type="match status" value="1"/>
</dbReference>
<dbReference type="Gene3D" id="3.60.40.10">
    <property type="entry name" value="PPM-type phosphatase domain"/>
    <property type="match status" value="1"/>
</dbReference>
<evidence type="ECO:0000256" key="1">
    <source>
        <dbReference type="SAM" id="Coils"/>
    </source>
</evidence>
<gene>
    <name evidence="4" type="ORF">LITE_LOCUS14066</name>
</gene>
<dbReference type="GO" id="GO:0004722">
    <property type="term" value="F:protein serine/threonine phosphatase activity"/>
    <property type="evidence" value="ECO:0007669"/>
    <property type="project" value="InterPro"/>
</dbReference>
<comment type="caution">
    <text evidence="4">The sequence shown here is derived from an EMBL/GenBank/DDBJ whole genome shotgun (WGS) entry which is preliminary data.</text>
</comment>
<evidence type="ECO:0000313" key="5">
    <source>
        <dbReference type="Proteomes" id="UP001154282"/>
    </source>
</evidence>
<proteinExistence type="predicted"/>
<evidence type="ECO:0000256" key="2">
    <source>
        <dbReference type="SAM" id="MobiDB-lite"/>
    </source>
</evidence>
<dbReference type="SUPFAM" id="SSF81606">
    <property type="entry name" value="PP2C-like"/>
    <property type="match status" value="1"/>
</dbReference>
<accession>A0AAV0JFK1</accession>
<organism evidence="4 5">
    <name type="scientific">Linum tenue</name>
    <dbReference type="NCBI Taxonomy" id="586396"/>
    <lineage>
        <taxon>Eukaryota</taxon>
        <taxon>Viridiplantae</taxon>
        <taxon>Streptophyta</taxon>
        <taxon>Embryophyta</taxon>
        <taxon>Tracheophyta</taxon>
        <taxon>Spermatophyta</taxon>
        <taxon>Magnoliopsida</taxon>
        <taxon>eudicotyledons</taxon>
        <taxon>Gunneridae</taxon>
        <taxon>Pentapetalae</taxon>
        <taxon>rosids</taxon>
        <taxon>fabids</taxon>
        <taxon>Malpighiales</taxon>
        <taxon>Linaceae</taxon>
        <taxon>Linum</taxon>
    </lineage>
</organism>
<dbReference type="AlphaFoldDB" id="A0AAV0JFK1"/>
<dbReference type="PANTHER" id="PTHR47992">
    <property type="entry name" value="PROTEIN PHOSPHATASE"/>
    <property type="match status" value="1"/>
</dbReference>
<dbReference type="EMBL" id="CAMGYJ010000005">
    <property type="protein sequence ID" value="CAI0408684.1"/>
    <property type="molecule type" value="Genomic_DNA"/>
</dbReference>
<feature type="domain" description="PPM-type phosphatase" evidence="3">
    <location>
        <begin position="210"/>
        <end position="538"/>
    </location>
</feature>
<dbReference type="PROSITE" id="PS51746">
    <property type="entry name" value="PPM_2"/>
    <property type="match status" value="1"/>
</dbReference>
<reference evidence="4" key="1">
    <citation type="submission" date="2022-08" db="EMBL/GenBank/DDBJ databases">
        <authorList>
            <person name="Gutierrez-Valencia J."/>
        </authorList>
    </citation>
    <scope>NUCLEOTIDE SEQUENCE</scope>
</reference>
<dbReference type="SMART" id="SM00332">
    <property type="entry name" value="PP2Cc"/>
    <property type="match status" value="1"/>
</dbReference>
<dbReference type="InterPro" id="IPR001932">
    <property type="entry name" value="PPM-type_phosphatase-like_dom"/>
</dbReference>
<feature type="coiled-coil region" evidence="1">
    <location>
        <begin position="8"/>
        <end position="46"/>
    </location>
</feature>
<evidence type="ECO:0000313" key="4">
    <source>
        <dbReference type="EMBL" id="CAI0408684.1"/>
    </source>
</evidence>
<dbReference type="Pfam" id="PF00481">
    <property type="entry name" value="PP2C"/>
    <property type="match status" value="2"/>
</dbReference>
<feature type="region of interest" description="Disordered" evidence="2">
    <location>
        <begin position="65"/>
        <end position="98"/>
    </location>
</feature>